<dbReference type="OrthoDB" id="457368at2"/>
<keyword evidence="4" id="KW-0997">Cell inner membrane</keyword>
<dbReference type="PANTHER" id="PTHR37468">
    <property type="entry name" value="SULFATE TRANSPORTER CYSZ"/>
    <property type="match status" value="1"/>
</dbReference>
<dbReference type="PANTHER" id="PTHR37468:SF1">
    <property type="entry name" value="SULFATE TRANSPORTER CYSZ"/>
    <property type="match status" value="1"/>
</dbReference>
<keyword evidence="7 10" id="KW-1133">Transmembrane helix</keyword>
<reference evidence="12" key="1">
    <citation type="submission" date="2015-10" db="EMBL/GenBank/DDBJ databases">
        <authorList>
            <person name="Regsiter A."/>
            <person name="william w."/>
        </authorList>
    </citation>
    <scope>NUCLEOTIDE SEQUENCE [LARGE SCALE GENOMIC DNA]</scope>
</reference>
<dbReference type="EMBL" id="CZDF01000171">
    <property type="protein sequence ID" value="CUR34311.1"/>
    <property type="molecule type" value="Genomic_DNA"/>
</dbReference>
<feature type="transmembrane region" description="Helical" evidence="10">
    <location>
        <begin position="96"/>
        <end position="122"/>
    </location>
</feature>
<dbReference type="GO" id="GO:0019344">
    <property type="term" value="P:cysteine biosynthetic process"/>
    <property type="evidence" value="ECO:0007669"/>
    <property type="project" value="TreeGrafter"/>
</dbReference>
<dbReference type="GO" id="GO:0000103">
    <property type="term" value="P:sulfate assimilation"/>
    <property type="evidence" value="ECO:0007669"/>
    <property type="project" value="TreeGrafter"/>
</dbReference>
<dbReference type="InterPro" id="IPR050480">
    <property type="entry name" value="CysZ-like"/>
</dbReference>
<feature type="transmembrane region" description="Helical" evidence="10">
    <location>
        <begin position="236"/>
        <end position="253"/>
    </location>
</feature>
<keyword evidence="12" id="KW-1185">Reference proteome</keyword>
<dbReference type="Pfam" id="PF07264">
    <property type="entry name" value="EI24"/>
    <property type="match status" value="1"/>
</dbReference>
<keyword evidence="9 10" id="KW-0472">Membrane</keyword>
<organism evidence="11 12">
    <name type="scientific">Planktothrix tepida PCC 9214</name>
    <dbReference type="NCBI Taxonomy" id="671072"/>
    <lineage>
        <taxon>Bacteria</taxon>
        <taxon>Bacillati</taxon>
        <taxon>Cyanobacteriota</taxon>
        <taxon>Cyanophyceae</taxon>
        <taxon>Oscillatoriophycideae</taxon>
        <taxon>Oscillatoriales</taxon>
        <taxon>Microcoleaceae</taxon>
        <taxon>Planktothrix</taxon>
    </lineage>
</organism>
<dbReference type="Proteomes" id="UP000184315">
    <property type="component" value="Unassembled WGS sequence"/>
</dbReference>
<keyword evidence="2" id="KW-0813">Transport</keyword>
<dbReference type="GO" id="GO:0005886">
    <property type="term" value="C:plasma membrane"/>
    <property type="evidence" value="ECO:0007669"/>
    <property type="project" value="TreeGrafter"/>
</dbReference>
<dbReference type="STRING" id="671072.PL9214640318"/>
<gene>
    <name evidence="11" type="ORF">PL9214640318</name>
</gene>
<protein>
    <recommendedName>
        <fullName evidence="13">Sulfate transporter CysZ</fullName>
    </recommendedName>
</protein>
<evidence type="ECO:0000256" key="5">
    <source>
        <dbReference type="ARBA" id="ARBA00022605"/>
    </source>
</evidence>
<evidence type="ECO:0000313" key="12">
    <source>
        <dbReference type="Proteomes" id="UP000184315"/>
    </source>
</evidence>
<evidence type="ECO:0000256" key="10">
    <source>
        <dbReference type="SAM" id="Phobius"/>
    </source>
</evidence>
<proteinExistence type="predicted"/>
<evidence type="ECO:0000256" key="4">
    <source>
        <dbReference type="ARBA" id="ARBA00022519"/>
    </source>
</evidence>
<keyword evidence="6 10" id="KW-0812">Transmembrane</keyword>
<evidence type="ECO:0000313" key="11">
    <source>
        <dbReference type="EMBL" id="CUR34311.1"/>
    </source>
</evidence>
<dbReference type="RefSeq" id="WP_072720768.1">
    <property type="nucleotide sequence ID" value="NZ_LN889812.1"/>
</dbReference>
<comment type="subcellular location">
    <subcellularLocation>
        <location evidence="1">Membrane</location>
        <topology evidence="1">Multi-pass membrane protein</topology>
    </subcellularLocation>
</comment>
<keyword evidence="8" id="KW-0764">Sulfate transport</keyword>
<evidence type="ECO:0000256" key="2">
    <source>
        <dbReference type="ARBA" id="ARBA00022448"/>
    </source>
</evidence>
<dbReference type="InterPro" id="IPR059112">
    <property type="entry name" value="CysZ/EI24"/>
</dbReference>
<evidence type="ECO:0000256" key="8">
    <source>
        <dbReference type="ARBA" id="ARBA00023032"/>
    </source>
</evidence>
<keyword evidence="5" id="KW-0028">Amino-acid biosynthesis</keyword>
<sequence>MNSNPLQPPNPLLETPLSLITGATYPLKALKLFYNNPPLRGYVIFPVIVNIIVGIFLYFGLVVPGLNEIDKIVLNLGTQIDEWVANLPQWLHYLDILASVLGWLLRVGLVTGLLLIIGFLLLQFGGILGAPWYGQLSEKVEELQTGKPAVLPPQTLTSSVQDIGRAILYELKKLGLQILIGVPLLLLNFIPGFGTLLFTIGGITLASTIVCLDFLDSPMERRRFRFRDKLKMIIRTFPASGSFALVCFGLVVIPFLNLLSIPVCVAAGTLFFCDRILLNYCSEPERTTQI</sequence>
<evidence type="ECO:0000256" key="9">
    <source>
        <dbReference type="ARBA" id="ARBA00023136"/>
    </source>
</evidence>
<evidence type="ECO:0000256" key="3">
    <source>
        <dbReference type="ARBA" id="ARBA00022475"/>
    </source>
</evidence>
<dbReference type="AlphaFoldDB" id="A0A1J1LPG8"/>
<feature type="transmembrane region" description="Helical" evidence="10">
    <location>
        <begin position="259"/>
        <end position="278"/>
    </location>
</feature>
<evidence type="ECO:0000256" key="6">
    <source>
        <dbReference type="ARBA" id="ARBA00022692"/>
    </source>
</evidence>
<feature type="transmembrane region" description="Helical" evidence="10">
    <location>
        <begin position="42"/>
        <end position="61"/>
    </location>
</feature>
<evidence type="ECO:0008006" key="13">
    <source>
        <dbReference type="Google" id="ProtNLM"/>
    </source>
</evidence>
<dbReference type="GO" id="GO:0009675">
    <property type="term" value="F:high-affinity sulfate:proton symporter activity"/>
    <property type="evidence" value="ECO:0007669"/>
    <property type="project" value="TreeGrafter"/>
</dbReference>
<accession>A0A1J1LPG8</accession>
<keyword evidence="3" id="KW-1003">Cell membrane</keyword>
<evidence type="ECO:0000256" key="1">
    <source>
        <dbReference type="ARBA" id="ARBA00004141"/>
    </source>
</evidence>
<name>A0A1J1LPG8_9CYAN</name>
<evidence type="ECO:0000256" key="7">
    <source>
        <dbReference type="ARBA" id="ARBA00022989"/>
    </source>
</evidence>
<feature type="transmembrane region" description="Helical" evidence="10">
    <location>
        <begin position="196"/>
        <end position="215"/>
    </location>
</feature>